<dbReference type="RefSeq" id="WP_377558327.1">
    <property type="nucleotide sequence ID" value="NZ_JBHUHQ010000020.1"/>
</dbReference>
<sequence>MKPYRLTAVIVGALYIIGTISGILSLVVTRDLLVGEDFLTRIASNTSQLNLGAFFILVMGLSLAAMPVFLYPLFKKKNEALALGMVVFRGPLEGSTYILVVVSWLLLGVLSKEFTAVGADLASLHAVGNVLLHTKDIITPVLTIVFIIGAMLLYILFYLTKLIPRWLSIWGLIGAVIYVAVDLFMLFGLNLHLDMLYIPLAVQEMTMALWLLIKGFNQAALDELLTDKHSV</sequence>
<organism evidence="2 3">
    <name type="scientific">Ornithinibacillus salinisoli</name>
    <dbReference type="NCBI Taxonomy" id="1848459"/>
    <lineage>
        <taxon>Bacteria</taxon>
        <taxon>Bacillati</taxon>
        <taxon>Bacillota</taxon>
        <taxon>Bacilli</taxon>
        <taxon>Bacillales</taxon>
        <taxon>Bacillaceae</taxon>
        <taxon>Ornithinibacillus</taxon>
    </lineage>
</organism>
<feature type="transmembrane region" description="Helical" evidence="1">
    <location>
        <begin position="49"/>
        <end position="74"/>
    </location>
</feature>
<accession>A0ABW4W4J4</accession>
<keyword evidence="1" id="KW-0472">Membrane</keyword>
<protein>
    <submittedName>
        <fullName evidence="2">DUF4386 domain-containing protein</fullName>
    </submittedName>
</protein>
<evidence type="ECO:0000256" key="1">
    <source>
        <dbReference type="SAM" id="Phobius"/>
    </source>
</evidence>
<feature type="transmembrane region" description="Helical" evidence="1">
    <location>
        <begin position="166"/>
        <end position="189"/>
    </location>
</feature>
<name>A0ABW4W4J4_9BACI</name>
<dbReference type="Pfam" id="PF14329">
    <property type="entry name" value="DUF4386"/>
    <property type="match status" value="1"/>
</dbReference>
<feature type="transmembrane region" description="Helical" evidence="1">
    <location>
        <begin position="137"/>
        <end position="159"/>
    </location>
</feature>
<evidence type="ECO:0000313" key="2">
    <source>
        <dbReference type="EMBL" id="MFD2045685.1"/>
    </source>
</evidence>
<dbReference type="EMBL" id="JBHUHQ010000020">
    <property type="protein sequence ID" value="MFD2045685.1"/>
    <property type="molecule type" value="Genomic_DNA"/>
</dbReference>
<dbReference type="InterPro" id="IPR025495">
    <property type="entry name" value="DUF4386"/>
</dbReference>
<keyword evidence="3" id="KW-1185">Reference proteome</keyword>
<evidence type="ECO:0000313" key="3">
    <source>
        <dbReference type="Proteomes" id="UP001597383"/>
    </source>
</evidence>
<keyword evidence="1" id="KW-1133">Transmembrane helix</keyword>
<feature type="transmembrane region" description="Helical" evidence="1">
    <location>
        <begin position="7"/>
        <end position="29"/>
    </location>
</feature>
<keyword evidence="1" id="KW-0812">Transmembrane</keyword>
<comment type="caution">
    <text evidence="2">The sequence shown here is derived from an EMBL/GenBank/DDBJ whole genome shotgun (WGS) entry which is preliminary data.</text>
</comment>
<dbReference type="Proteomes" id="UP001597383">
    <property type="component" value="Unassembled WGS sequence"/>
</dbReference>
<proteinExistence type="predicted"/>
<reference evidence="3" key="1">
    <citation type="journal article" date="2019" name="Int. J. Syst. Evol. Microbiol.">
        <title>The Global Catalogue of Microorganisms (GCM) 10K type strain sequencing project: providing services to taxonomists for standard genome sequencing and annotation.</title>
        <authorList>
            <consortium name="The Broad Institute Genomics Platform"/>
            <consortium name="The Broad Institute Genome Sequencing Center for Infectious Disease"/>
            <person name="Wu L."/>
            <person name="Ma J."/>
        </authorList>
    </citation>
    <scope>NUCLEOTIDE SEQUENCE [LARGE SCALE GENOMIC DNA]</scope>
    <source>
        <strain evidence="3">R28</strain>
    </source>
</reference>
<feature type="transmembrane region" description="Helical" evidence="1">
    <location>
        <begin position="86"/>
        <end position="107"/>
    </location>
</feature>
<gene>
    <name evidence="2" type="ORF">ACFSJF_15520</name>
</gene>